<keyword evidence="2" id="KW-1185">Reference proteome</keyword>
<gene>
    <name evidence="1" type="ORF">BDA99DRAFT_544314</name>
</gene>
<proteinExistence type="predicted"/>
<dbReference type="Proteomes" id="UP001209540">
    <property type="component" value="Unassembled WGS sequence"/>
</dbReference>
<organism evidence="1 2">
    <name type="scientific">Phascolomyces articulosus</name>
    <dbReference type="NCBI Taxonomy" id="60185"/>
    <lineage>
        <taxon>Eukaryota</taxon>
        <taxon>Fungi</taxon>
        <taxon>Fungi incertae sedis</taxon>
        <taxon>Mucoromycota</taxon>
        <taxon>Mucoromycotina</taxon>
        <taxon>Mucoromycetes</taxon>
        <taxon>Mucorales</taxon>
        <taxon>Lichtheimiaceae</taxon>
        <taxon>Phascolomyces</taxon>
    </lineage>
</organism>
<evidence type="ECO:0000313" key="1">
    <source>
        <dbReference type="EMBL" id="KAI9243742.1"/>
    </source>
</evidence>
<dbReference type="EMBL" id="JAIXMP010000067">
    <property type="protein sequence ID" value="KAI9243742.1"/>
    <property type="molecule type" value="Genomic_DNA"/>
</dbReference>
<accession>A0AAD5JW49</accession>
<name>A0AAD5JW49_9FUNG</name>
<dbReference type="AlphaFoldDB" id="A0AAD5JW49"/>
<sequence>MASLYPSTHKRGPRISSALGTRIYQLAEQCETFDAESRYYKYFKKKAIIRGNNVMIMPGSINGYIALDKLGTSSAPNVEYRFQNNIYRWILERIISLLPIAISIFTYSELSIIIKIWSNRSCVSEIAYMYIVQLEVYQTFKFTVNTNSDFYWKIDIAIILRRMGIFTRRNSIIPQFFKKVPYGQILPRLTIRGAARCVDFLKHEVFQKSFGYPKEREVPIIHQIS</sequence>
<reference evidence="1" key="2">
    <citation type="submission" date="2023-02" db="EMBL/GenBank/DDBJ databases">
        <authorList>
            <consortium name="DOE Joint Genome Institute"/>
            <person name="Mondo S.J."/>
            <person name="Chang Y."/>
            <person name="Wang Y."/>
            <person name="Ahrendt S."/>
            <person name="Andreopoulos W."/>
            <person name="Barry K."/>
            <person name="Beard J."/>
            <person name="Benny G.L."/>
            <person name="Blankenship S."/>
            <person name="Bonito G."/>
            <person name="Cuomo C."/>
            <person name="Desiro A."/>
            <person name="Gervers K.A."/>
            <person name="Hundley H."/>
            <person name="Kuo A."/>
            <person name="LaButti K."/>
            <person name="Lang B.F."/>
            <person name="Lipzen A."/>
            <person name="O'Donnell K."/>
            <person name="Pangilinan J."/>
            <person name="Reynolds N."/>
            <person name="Sandor L."/>
            <person name="Smith M.W."/>
            <person name="Tsang A."/>
            <person name="Grigoriev I.V."/>
            <person name="Stajich J.E."/>
            <person name="Spatafora J.W."/>
        </authorList>
    </citation>
    <scope>NUCLEOTIDE SEQUENCE</scope>
    <source>
        <strain evidence="1">RSA 2281</strain>
    </source>
</reference>
<comment type="caution">
    <text evidence="1">The sequence shown here is derived from an EMBL/GenBank/DDBJ whole genome shotgun (WGS) entry which is preliminary data.</text>
</comment>
<reference evidence="1" key="1">
    <citation type="journal article" date="2022" name="IScience">
        <title>Evolution of zygomycete secretomes and the origins of terrestrial fungal ecologies.</title>
        <authorList>
            <person name="Chang Y."/>
            <person name="Wang Y."/>
            <person name="Mondo S."/>
            <person name="Ahrendt S."/>
            <person name="Andreopoulos W."/>
            <person name="Barry K."/>
            <person name="Beard J."/>
            <person name="Benny G.L."/>
            <person name="Blankenship S."/>
            <person name="Bonito G."/>
            <person name="Cuomo C."/>
            <person name="Desiro A."/>
            <person name="Gervers K.A."/>
            <person name="Hundley H."/>
            <person name="Kuo A."/>
            <person name="LaButti K."/>
            <person name="Lang B.F."/>
            <person name="Lipzen A."/>
            <person name="O'Donnell K."/>
            <person name="Pangilinan J."/>
            <person name="Reynolds N."/>
            <person name="Sandor L."/>
            <person name="Smith M.E."/>
            <person name="Tsang A."/>
            <person name="Grigoriev I.V."/>
            <person name="Stajich J.E."/>
            <person name="Spatafora J.W."/>
        </authorList>
    </citation>
    <scope>NUCLEOTIDE SEQUENCE</scope>
    <source>
        <strain evidence="1">RSA 2281</strain>
    </source>
</reference>
<protein>
    <submittedName>
        <fullName evidence="1">Uncharacterized protein</fullName>
    </submittedName>
</protein>
<evidence type="ECO:0000313" key="2">
    <source>
        <dbReference type="Proteomes" id="UP001209540"/>
    </source>
</evidence>